<evidence type="ECO:0000256" key="1">
    <source>
        <dbReference type="SAM" id="MobiDB-lite"/>
    </source>
</evidence>
<feature type="region of interest" description="Disordered" evidence="1">
    <location>
        <begin position="457"/>
        <end position="493"/>
    </location>
</feature>
<dbReference type="PANTHER" id="PTHR43591">
    <property type="entry name" value="METHYLTRANSFERASE"/>
    <property type="match status" value="1"/>
</dbReference>
<gene>
    <name evidence="3" type="ORF">AGERDE_LOCUS4162</name>
</gene>
<dbReference type="SUPFAM" id="SSF53335">
    <property type="entry name" value="S-adenosyl-L-methionine-dependent methyltransferases"/>
    <property type="match status" value="1"/>
</dbReference>
<dbReference type="AlphaFoldDB" id="A0A9N9EZE0"/>
<protein>
    <submittedName>
        <fullName evidence="3">13505_t:CDS:1</fullName>
    </submittedName>
</protein>
<keyword evidence="4" id="KW-1185">Reference proteome</keyword>
<dbReference type="CDD" id="cd02440">
    <property type="entry name" value="AdoMet_MTases"/>
    <property type="match status" value="1"/>
</dbReference>
<accession>A0A9N9EZE0</accession>
<feature type="compositionally biased region" description="Polar residues" evidence="1">
    <location>
        <begin position="467"/>
        <end position="477"/>
    </location>
</feature>
<evidence type="ECO:0000313" key="4">
    <source>
        <dbReference type="Proteomes" id="UP000789831"/>
    </source>
</evidence>
<dbReference type="Pfam" id="PF13649">
    <property type="entry name" value="Methyltransf_25"/>
    <property type="match status" value="1"/>
</dbReference>
<reference evidence="3" key="1">
    <citation type="submission" date="2021-06" db="EMBL/GenBank/DDBJ databases">
        <authorList>
            <person name="Kallberg Y."/>
            <person name="Tangrot J."/>
            <person name="Rosling A."/>
        </authorList>
    </citation>
    <scope>NUCLEOTIDE SEQUENCE</scope>
    <source>
        <strain evidence="3">MT106</strain>
    </source>
</reference>
<comment type="caution">
    <text evidence="3">The sequence shown here is derived from an EMBL/GenBank/DDBJ whole genome shotgun (WGS) entry which is preliminary data.</text>
</comment>
<dbReference type="PANTHER" id="PTHR43591:SF24">
    <property type="entry name" value="2-METHOXY-6-POLYPRENYL-1,4-BENZOQUINOL METHYLASE, MITOCHONDRIAL"/>
    <property type="match status" value="1"/>
</dbReference>
<dbReference type="Proteomes" id="UP000789831">
    <property type="component" value="Unassembled WGS sequence"/>
</dbReference>
<sequence length="523" mass="58799">MAMQSESVQGLQQQRGHINELEEKRWLSEPENDRDLISHYVFKKILGGNYVCPINANNMEKCLEVGYGCGIWMMEMASAFPECQFYGIDLDPDTPDSTYPNNCNFLKGDFTDGLPYPDETFDLVHVKSLLVFKPMDHILQLIKEIYRVTKKGGYFEYKESLDVINPGPTLSSIQERRHSILNEQNIDNNLVRSFDRTLRQQGWADATLTIYLVPLGDSDKTIPRLCFEKLRLYYEKFADIFTEKLKLPNKEEFKKSLQNSNLEPECEKFKSDLEIAAGFASKYSPGISLPNLNPKGGGGLGPIGAGNAHPQKGEFDPYFPWERGQVPCLDVVTPTPETVVSPNDRVVIRWQKSANCTAMTPLINFDVSLVASPSVKGTAAKPKMSSEYQTEIATGVQEMYYEWIVPVIGYGSVKNNTAYYIHVQCVSMVNTKDGEVVVFGNSLEPFTITRTATQEPKTYYPLDKPTKSLSAPSNTSMLPKETNKNNSTSSSDGKHLSVTITEMPFTKNIIALVTLFLGFFLFM</sequence>
<organism evidence="3 4">
    <name type="scientific">Ambispora gerdemannii</name>
    <dbReference type="NCBI Taxonomy" id="144530"/>
    <lineage>
        <taxon>Eukaryota</taxon>
        <taxon>Fungi</taxon>
        <taxon>Fungi incertae sedis</taxon>
        <taxon>Mucoromycota</taxon>
        <taxon>Glomeromycotina</taxon>
        <taxon>Glomeromycetes</taxon>
        <taxon>Archaeosporales</taxon>
        <taxon>Ambisporaceae</taxon>
        <taxon>Ambispora</taxon>
    </lineage>
</organism>
<dbReference type="EMBL" id="CAJVPL010000457">
    <property type="protein sequence ID" value="CAG8499296.1"/>
    <property type="molecule type" value="Genomic_DNA"/>
</dbReference>
<dbReference type="Gene3D" id="3.40.50.150">
    <property type="entry name" value="Vaccinia Virus protein VP39"/>
    <property type="match status" value="1"/>
</dbReference>
<dbReference type="GO" id="GO:0008168">
    <property type="term" value="F:methyltransferase activity"/>
    <property type="evidence" value="ECO:0007669"/>
    <property type="project" value="TreeGrafter"/>
</dbReference>
<evidence type="ECO:0000259" key="2">
    <source>
        <dbReference type="Pfam" id="PF13649"/>
    </source>
</evidence>
<feature type="domain" description="Methyltransferase" evidence="2">
    <location>
        <begin position="63"/>
        <end position="153"/>
    </location>
</feature>
<evidence type="ECO:0000313" key="3">
    <source>
        <dbReference type="EMBL" id="CAG8499296.1"/>
    </source>
</evidence>
<proteinExistence type="predicted"/>
<dbReference type="OrthoDB" id="2013972at2759"/>
<dbReference type="InterPro" id="IPR041698">
    <property type="entry name" value="Methyltransf_25"/>
</dbReference>
<name>A0A9N9EZE0_9GLOM</name>
<dbReference type="InterPro" id="IPR029063">
    <property type="entry name" value="SAM-dependent_MTases_sf"/>
</dbReference>